<dbReference type="EMBL" id="CM029037">
    <property type="protein sequence ID" value="KAG2655946.1"/>
    <property type="molecule type" value="Genomic_DNA"/>
</dbReference>
<evidence type="ECO:0000313" key="1">
    <source>
        <dbReference type="EMBL" id="KAG2655946.1"/>
    </source>
</evidence>
<evidence type="ECO:0000313" key="2">
    <source>
        <dbReference type="Proteomes" id="UP000823388"/>
    </source>
</evidence>
<dbReference type="AlphaFoldDB" id="A0A8T0XDH6"/>
<keyword evidence="2" id="KW-1185">Reference proteome</keyword>
<reference evidence="1" key="1">
    <citation type="submission" date="2020-05" db="EMBL/GenBank/DDBJ databases">
        <title>WGS assembly of Panicum virgatum.</title>
        <authorList>
            <person name="Lovell J.T."/>
            <person name="Jenkins J."/>
            <person name="Shu S."/>
            <person name="Juenger T.E."/>
            <person name="Schmutz J."/>
        </authorList>
    </citation>
    <scope>NUCLEOTIDE SEQUENCE</scope>
    <source>
        <strain evidence="1">AP13</strain>
    </source>
</reference>
<comment type="caution">
    <text evidence="1">The sequence shown here is derived from an EMBL/GenBank/DDBJ whole genome shotgun (WGS) entry which is preliminary data.</text>
</comment>
<proteinExistence type="predicted"/>
<name>A0A8T0XDH6_PANVG</name>
<accession>A0A8T0XDH6</accession>
<organism evidence="1 2">
    <name type="scientific">Panicum virgatum</name>
    <name type="common">Blackwell switchgrass</name>
    <dbReference type="NCBI Taxonomy" id="38727"/>
    <lineage>
        <taxon>Eukaryota</taxon>
        <taxon>Viridiplantae</taxon>
        <taxon>Streptophyta</taxon>
        <taxon>Embryophyta</taxon>
        <taxon>Tracheophyta</taxon>
        <taxon>Spermatophyta</taxon>
        <taxon>Magnoliopsida</taxon>
        <taxon>Liliopsida</taxon>
        <taxon>Poales</taxon>
        <taxon>Poaceae</taxon>
        <taxon>PACMAD clade</taxon>
        <taxon>Panicoideae</taxon>
        <taxon>Panicodae</taxon>
        <taxon>Paniceae</taxon>
        <taxon>Panicinae</taxon>
        <taxon>Panicum</taxon>
        <taxon>Panicum sect. Hiantes</taxon>
    </lineage>
</organism>
<protein>
    <submittedName>
        <fullName evidence="1">Uncharacterized protein</fullName>
    </submittedName>
</protein>
<gene>
    <name evidence="1" type="ORF">PVAP13_1KG044977</name>
</gene>
<sequence length="147" mass="16801">MTTVALVYDVAVEAHCPNRVMRQFDQCQSFPVSSALDRVQRHDHSLSRIGHPFSTMWVTRLQPWVATWDDADEQLAEDTGPHTETLFRAYLTWYEPKTRCRLTYTDMHPQPHVATSQDGYARHMDEALAGAIYDEHAGATRGLDHST</sequence>
<dbReference type="Proteomes" id="UP000823388">
    <property type="component" value="Chromosome 1K"/>
</dbReference>